<dbReference type="HAMAP" id="MF_00031">
    <property type="entry name" value="DNA_HJ_migration_RuvA"/>
    <property type="match status" value="1"/>
</dbReference>
<dbReference type="Gene3D" id="1.10.150.20">
    <property type="entry name" value="5' to 3' exonuclease, C-terminal subdomain"/>
    <property type="match status" value="1"/>
</dbReference>
<dbReference type="InterPro" id="IPR010994">
    <property type="entry name" value="RuvA_2-like"/>
</dbReference>
<proteinExistence type="inferred from homology"/>
<dbReference type="GO" id="GO:0005524">
    <property type="term" value="F:ATP binding"/>
    <property type="evidence" value="ECO:0007669"/>
    <property type="project" value="InterPro"/>
</dbReference>
<dbReference type="GO" id="GO:0006310">
    <property type="term" value="P:DNA recombination"/>
    <property type="evidence" value="ECO:0007669"/>
    <property type="project" value="InterPro"/>
</dbReference>
<gene>
    <name evidence="6" type="ORF">UFOPK4171_00343</name>
</gene>
<evidence type="ECO:0000256" key="1">
    <source>
        <dbReference type="ARBA" id="ARBA00022490"/>
    </source>
</evidence>
<dbReference type="InterPro" id="IPR013849">
    <property type="entry name" value="DNA_helicase_Holl-junc_RuvA_I"/>
</dbReference>
<dbReference type="GO" id="GO:0003677">
    <property type="term" value="F:DNA binding"/>
    <property type="evidence" value="ECO:0007669"/>
    <property type="project" value="UniProtKB-KW"/>
</dbReference>
<sequence length="197" mass="20974">MISSLSGRVKNITPNYLVIDIGGFGVQVNVPPRISSSAILGNALELHTYLVVREDSLTLYGFTDISDRSFFELLLSVTGVGPKVAQSILAVNNANYVANAISKSDMKMIESIPGLGKKGAQRLVLELKDKVSIYLTTDLANDNPISGQLEAALVGLGYSSKESKLILADIASELNAKKLDLPTALKLALQSKGALNK</sequence>
<reference evidence="6" key="1">
    <citation type="submission" date="2020-05" db="EMBL/GenBank/DDBJ databases">
        <authorList>
            <person name="Chiriac C."/>
            <person name="Salcher M."/>
            <person name="Ghai R."/>
            <person name="Kavagutti S V."/>
        </authorList>
    </citation>
    <scope>NUCLEOTIDE SEQUENCE</scope>
</reference>
<evidence type="ECO:0000256" key="2">
    <source>
        <dbReference type="ARBA" id="ARBA00022763"/>
    </source>
</evidence>
<dbReference type="SMART" id="SM00278">
    <property type="entry name" value="HhH1"/>
    <property type="match status" value="2"/>
</dbReference>
<dbReference type="Pfam" id="PF01330">
    <property type="entry name" value="RuvA_N"/>
    <property type="match status" value="1"/>
</dbReference>
<dbReference type="InterPro" id="IPR000085">
    <property type="entry name" value="RuvA"/>
</dbReference>
<evidence type="ECO:0000313" key="6">
    <source>
        <dbReference type="EMBL" id="CAB4335616.1"/>
    </source>
</evidence>
<keyword evidence="4" id="KW-0234">DNA repair</keyword>
<dbReference type="SUPFAM" id="SSF50249">
    <property type="entry name" value="Nucleic acid-binding proteins"/>
    <property type="match status" value="1"/>
</dbReference>
<evidence type="ECO:0000259" key="5">
    <source>
        <dbReference type="SMART" id="SM00278"/>
    </source>
</evidence>
<dbReference type="Pfam" id="PF14520">
    <property type="entry name" value="HHH_5"/>
    <property type="match status" value="1"/>
</dbReference>
<dbReference type="GO" id="GO:0006281">
    <property type="term" value="P:DNA repair"/>
    <property type="evidence" value="ECO:0007669"/>
    <property type="project" value="UniProtKB-KW"/>
</dbReference>
<dbReference type="CDD" id="cd14332">
    <property type="entry name" value="UBA_RuvA_C"/>
    <property type="match status" value="1"/>
</dbReference>
<dbReference type="InterPro" id="IPR012340">
    <property type="entry name" value="NA-bd_OB-fold"/>
</dbReference>
<dbReference type="Gene3D" id="2.40.50.140">
    <property type="entry name" value="Nucleic acid-binding proteins"/>
    <property type="match status" value="1"/>
</dbReference>
<feature type="domain" description="Helix-hairpin-helix DNA-binding motif class 1" evidence="5">
    <location>
        <begin position="72"/>
        <end position="91"/>
    </location>
</feature>
<dbReference type="NCBIfam" id="TIGR00084">
    <property type="entry name" value="ruvA"/>
    <property type="match status" value="1"/>
</dbReference>
<dbReference type="Gene3D" id="1.10.8.10">
    <property type="entry name" value="DNA helicase RuvA subunit, C-terminal domain"/>
    <property type="match status" value="1"/>
</dbReference>
<protein>
    <submittedName>
        <fullName evidence="6">Unannotated protein</fullName>
    </submittedName>
</protein>
<keyword evidence="2" id="KW-0227">DNA damage</keyword>
<dbReference type="InterPro" id="IPR011114">
    <property type="entry name" value="RuvA_C"/>
</dbReference>
<keyword evidence="1" id="KW-0963">Cytoplasm</keyword>
<organism evidence="6">
    <name type="scientific">freshwater metagenome</name>
    <dbReference type="NCBI Taxonomy" id="449393"/>
    <lineage>
        <taxon>unclassified sequences</taxon>
        <taxon>metagenomes</taxon>
        <taxon>ecological metagenomes</taxon>
    </lineage>
</organism>
<dbReference type="InterPro" id="IPR003583">
    <property type="entry name" value="Hlx-hairpin-Hlx_DNA-bd_motif"/>
</dbReference>
<keyword evidence="3" id="KW-0238">DNA-binding</keyword>
<dbReference type="GO" id="GO:0009379">
    <property type="term" value="C:Holliday junction helicase complex"/>
    <property type="evidence" value="ECO:0007669"/>
    <property type="project" value="InterPro"/>
</dbReference>
<evidence type="ECO:0000256" key="3">
    <source>
        <dbReference type="ARBA" id="ARBA00023125"/>
    </source>
</evidence>
<dbReference type="EMBL" id="CAESAM010000018">
    <property type="protein sequence ID" value="CAB4335616.1"/>
    <property type="molecule type" value="Genomic_DNA"/>
</dbReference>
<accession>A0A6J5Z210</accession>
<dbReference type="SUPFAM" id="SSF47781">
    <property type="entry name" value="RuvA domain 2-like"/>
    <property type="match status" value="1"/>
</dbReference>
<feature type="domain" description="Helix-hairpin-helix DNA-binding motif class 1" evidence="5">
    <location>
        <begin position="107"/>
        <end position="126"/>
    </location>
</feature>
<dbReference type="Pfam" id="PF07499">
    <property type="entry name" value="RuvA_C"/>
    <property type="match status" value="1"/>
</dbReference>
<name>A0A6J5Z210_9ZZZZ</name>
<dbReference type="AlphaFoldDB" id="A0A6J5Z210"/>
<dbReference type="GO" id="GO:0009378">
    <property type="term" value="F:four-way junction helicase activity"/>
    <property type="evidence" value="ECO:0007669"/>
    <property type="project" value="InterPro"/>
</dbReference>
<evidence type="ECO:0000256" key="4">
    <source>
        <dbReference type="ARBA" id="ARBA00023204"/>
    </source>
</evidence>